<evidence type="ECO:0000313" key="2">
    <source>
        <dbReference type="Proteomes" id="UP001055811"/>
    </source>
</evidence>
<reference evidence="2" key="1">
    <citation type="journal article" date="2022" name="Mol. Ecol. Resour.">
        <title>The genomes of chicory, endive, great burdock and yacon provide insights into Asteraceae palaeo-polyploidization history and plant inulin production.</title>
        <authorList>
            <person name="Fan W."/>
            <person name="Wang S."/>
            <person name="Wang H."/>
            <person name="Wang A."/>
            <person name="Jiang F."/>
            <person name="Liu H."/>
            <person name="Zhao H."/>
            <person name="Xu D."/>
            <person name="Zhang Y."/>
        </authorList>
    </citation>
    <scope>NUCLEOTIDE SEQUENCE [LARGE SCALE GENOMIC DNA]</scope>
    <source>
        <strain evidence="2">cv. Punajuju</strain>
    </source>
</reference>
<dbReference type="Proteomes" id="UP001055811">
    <property type="component" value="Linkage Group LG08"/>
</dbReference>
<gene>
    <name evidence="1" type="ORF">L2E82_45185</name>
</gene>
<keyword evidence="2" id="KW-1185">Reference proteome</keyword>
<sequence length="116" mass="13008">MVPPPSSPALFHVSGDTSARRHSLLRSRNSHMAHTVTLQPRRRPPYPTYSFVPAVVGATIFSGRTFYDSRKAISIHTFKFGFRYGTIIPGIAYTNLDSQVRLPPSPLEMHQQTTLL</sequence>
<name>A0ACB8ZRB9_CICIN</name>
<accession>A0ACB8ZRB9</accession>
<protein>
    <submittedName>
        <fullName evidence="1">Uncharacterized protein</fullName>
    </submittedName>
</protein>
<reference evidence="1 2" key="2">
    <citation type="journal article" date="2022" name="Mol. Ecol. Resour.">
        <title>The genomes of chicory, endive, great burdock and yacon provide insights into Asteraceae paleo-polyploidization history and plant inulin production.</title>
        <authorList>
            <person name="Fan W."/>
            <person name="Wang S."/>
            <person name="Wang H."/>
            <person name="Wang A."/>
            <person name="Jiang F."/>
            <person name="Liu H."/>
            <person name="Zhao H."/>
            <person name="Xu D."/>
            <person name="Zhang Y."/>
        </authorList>
    </citation>
    <scope>NUCLEOTIDE SEQUENCE [LARGE SCALE GENOMIC DNA]</scope>
    <source>
        <strain evidence="2">cv. Punajuju</strain>
        <tissue evidence="1">Leaves</tissue>
    </source>
</reference>
<evidence type="ECO:0000313" key="1">
    <source>
        <dbReference type="EMBL" id="KAI3700552.1"/>
    </source>
</evidence>
<proteinExistence type="predicted"/>
<comment type="caution">
    <text evidence="1">The sequence shown here is derived from an EMBL/GenBank/DDBJ whole genome shotgun (WGS) entry which is preliminary data.</text>
</comment>
<dbReference type="EMBL" id="CM042016">
    <property type="protein sequence ID" value="KAI3700552.1"/>
    <property type="molecule type" value="Genomic_DNA"/>
</dbReference>
<organism evidence="1 2">
    <name type="scientific">Cichorium intybus</name>
    <name type="common">Chicory</name>
    <dbReference type="NCBI Taxonomy" id="13427"/>
    <lineage>
        <taxon>Eukaryota</taxon>
        <taxon>Viridiplantae</taxon>
        <taxon>Streptophyta</taxon>
        <taxon>Embryophyta</taxon>
        <taxon>Tracheophyta</taxon>
        <taxon>Spermatophyta</taxon>
        <taxon>Magnoliopsida</taxon>
        <taxon>eudicotyledons</taxon>
        <taxon>Gunneridae</taxon>
        <taxon>Pentapetalae</taxon>
        <taxon>asterids</taxon>
        <taxon>campanulids</taxon>
        <taxon>Asterales</taxon>
        <taxon>Asteraceae</taxon>
        <taxon>Cichorioideae</taxon>
        <taxon>Cichorieae</taxon>
        <taxon>Cichoriinae</taxon>
        <taxon>Cichorium</taxon>
    </lineage>
</organism>